<accession>A0A917SW08</accession>
<evidence type="ECO:0000256" key="1">
    <source>
        <dbReference type="SAM" id="MobiDB-lite"/>
    </source>
</evidence>
<evidence type="ECO:0008006" key="4">
    <source>
        <dbReference type="Google" id="ProtNLM"/>
    </source>
</evidence>
<keyword evidence="3" id="KW-1185">Reference proteome</keyword>
<reference evidence="2" key="1">
    <citation type="journal article" date="2014" name="Int. J. Syst. Evol. Microbiol.">
        <title>Complete genome sequence of Corynebacterium casei LMG S-19264T (=DSM 44701T), isolated from a smear-ripened cheese.</title>
        <authorList>
            <consortium name="US DOE Joint Genome Institute (JGI-PGF)"/>
            <person name="Walter F."/>
            <person name="Albersmeier A."/>
            <person name="Kalinowski J."/>
            <person name="Ruckert C."/>
        </authorList>
    </citation>
    <scope>NUCLEOTIDE SEQUENCE</scope>
    <source>
        <strain evidence="2">CGMCC 4.7308</strain>
    </source>
</reference>
<dbReference type="RefSeq" id="WP_188941194.1">
    <property type="nucleotide sequence ID" value="NZ_BMNA01000003.1"/>
</dbReference>
<protein>
    <recommendedName>
        <fullName evidence="4">Alanine-rich protein</fullName>
    </recommendedName>
</protein>
<comment type="caution">
    <text evidence="2">The sequence shown here is derived from an EMBL/GenBank/DDBJ whole genome shotgun (WGS) entry which is preliminary data.</text>
</comment>
<gene>
    <name evidence="2" type="ORF">GCM10011594_18220</name>
</gene>
<dbReference type="Proteomes" id="UP000655208">
    <property type="component" value="Unassembled WGS sequence"/>
</dbReference>
<evidence type="ECO:0000313" key="3">
    <source>
        <dbReference type="Proteomes" id="UP000655208"/>
    </source>
</evidence>
<dbReference type="AlphaFoldDB" id="A0A917SW08"/>
<dbReference type="Gene3D" id="3.20.20.80">
    <property type="entry name" value="Glycosidases"/>
    <property type="match status" value="1"/>
</dbReference>
<proteinExistence type="predicted"/>
<sequence>MTVHPDVPSDPGRSAADRPGSPDPARGAGVIDLLGYAYPWDLEPGGGASPLVDWFGLHRVAVAAAYHSVRAATPRHQRRRFVEAPHSAVYFGLRPEVWRGRRLVPSPAEWMAADAFSTACRAVRAGGARPLAWVVLTHNSRLGAAHPDLTVRNAFGDRYRHALCPARPEVVEYAATLASEAVLAGPADGVVLEAAAALGVQHGAAHDKMGLAPSRTDQLSVCFCPACDTAYRTAGLEPDELAGSIARAVRDDVDAALEELWGTDAAAAVLDARQDAARRLIAAVVDAVRDVRPDAETVAHTSSRTADWSASGLTPAAADATDRTACWLRDGSTPGTAEETSTARAWIVEHTHAAWRDPATADRLVADVAASGVRELQLYHLGLLRRDTVDTVTHAIRAARRTGSVAPPPVVPTDDRAVPA</sequence>
<name>A0A917SW08_9ACTN</name>
<organism evidence="2 3">
    <name type="scientific">Nakamurella endophytica</name>
    <dbReference type="NCBI Taxonomy" id="1748367"/>
    <lineage>
        <taxon>Bacteria</taxon>
        <taxon>Bacillati</taxon>
        <taxon>Actinomycetota</taxon>
        <taxon>Actinomycetes</taxon>
        <taxon>Nakamurellales</taxon>
        <taxon>Nakamurellaceae</taxon>
        <taxon>Nakamurella</taxon>
    </lineage>
</organism>
<feature type="region of interest" description="Disordered" evidence="1">
    <location>
        <begin position="1"/>
        <end position="24"/>
    </location>
</feature>
<dbReference type="EMBL" id="BMNA01000003">
    <property type="protein sequence ID" value="GGL98697.1"/>
    <property type="molecule type" value="Genomic_DNA"/>
</dbReference>
<reference evidence="2" key="2">
    <citation type="submission" date="2020-09" db="EMBL/GenBank/DDBJ databases">
        <authorList>
            <person name="Sun Q."/>
            <person name="Zhou Y."/>
        </authorList>
    </citation>
    <scope>NUCLEOTIDE SEQUENCE</scope>
    <source>
        <strain evidence="2">CGMCC 4.7308</strain>
    </source>
</reference>
<evidence type="ECO:0000313" key="2">
    <source>
        <dbReference type="EMBL" id="GGL98697.1"/>
    </source>
</evidence>